<keyword evidence="3" id="KW-1185">Reference proteome</keyword>
<keyword evidence="1" id="KW-0812">Transmembrane</keyword>
<reference evidence="2 3" key="1">
    <citation type="submission" date="2019-01" db="EMBL/GenBank/DDBJ databases">
        <title>Genome sequencing of strain FW100M-2.</title>
        <authorList>
            <person name="Heo J."/>
            <person name="Kim S.-J."/>
            <person name="Kim J.-S."/>
            <person name="Hong S.-B."/>
            <person name="Kwon S.-W."/>
        </authorList>
    </citation>
    <scope>NUCLEOTIDE SEQUENCE [LARGE SCALE GENOMIC DNA]</scope>
    <source>
        <strain evidence="2 3">FW100M-2</strain>
    </source>
</reference>
<keyword evidence="1" id="KW-1133">Transmembrane helix</keyword>
<dbReference type="AlphaFoldDB" id="A0A4P6ETN2"/>
<evidence type="ECO:0000256" key="1">
    <source>
        <dbReference type="SAM" id="Phobius"/>
    </source>
</evidence>
<accession>A0A4P6ETN2</accession>
<feature type="transmembrane region" description="Helical" evidence="1">
    <location>
        <begin position="7"/>
        <end position="25"/>
    </location>
</feature>
<evidence type="ECO:0000313" key="2">
    <source>
        <dbReference type="EMBL" id="QAY66550.1"/>
    </source>
</evidence>
<organism evidence="2 3">
    <name type="scientific">Paenibacillus protaetiae</name>
    <dbReference type="NCBI Taxonomy" id="2509456"/>
    <lineage>
        <taxon>Bacteria</taxon>
        <taxon>Bacillati</taxon>
        <taxon>Bacillota</taxon>
        <taxon>Bacilli</taxon>
        <taxon>Bacillales</taxon>
        <taxon>Paenibacillaceae</taxon>
        <taxon>Paenibacillus</taxon>
    </lineage>
</organism>
<dbReference type="RefSeq" id="WP_129440235.1">
    <property type="nucleotide sequence ID" value="NZ_CP035492.1"/>
</dbReference>
<evidence type="ECO:0000313" key="3">
    <source>
        <dbReference type="Proteomes" id="UP000293568"/>
    </source>
</evidence>
<keyword evidence="1" id="KW-0472">Membrane</keyword>
<feature type="transmembrane region" description="Helical" evidence="1">
    <location>
        <begin position="60"/>
        <end position="83"/>
    </location>
</feature>
<sequence length="87" mass="10187">MKLQIRFLAIYFILFLAYGLFNHFIDQSWVRTAAGFVVLFIALYSLSRKFTMFRMLSKEIPLWVGIFILIMTPVAYLIILTAFKIVA</sequence>
<dbReference type="Proteomes" id="UP000293568">
    <property type="component" value="Chromosome"/>
</dbReference>
<name>A0A4P6ETN2_9BACL</name>
<dbReference type="KEGG" id="pprt:ET464_09200"/>
<feature type="transmembrane region" description="Helical" evidence="1">
    <location>
        <begin position="31"/>
        <end position="48"/>
    </location>
</feature>
<proteinExistence type="predicted"/>
<dbReference type="EMBL" id="CP035492">
    <property type="protein sequence ID" value="QAY66550.1"/>
    <property type="molecule type" value="Genomic_DNA"/>
</dbReference>
<protein>
    <submittedName>
        <fullName evidence="2">Uncharacterized protein</fullName>
    </submittedName>
</protein>
<gene>
    <name evidence="2" type="ORF">ET464_09200</name>
</gene>